<evidence type="ECO:0000313" key="7">
    <source>
        <dbReference type="EMBL" id="VFU16999.1"/>
    </source>
</evidence>
<dbReference type="GO" id="GO:0005525">
    <property type="term" value="F:GTP binding"/>
    <property type="evidence" value="ECO:0007669"/>
    <property type="project" value="UniProtKB-KW"/>
</dbReference>
<reference evidence="7" key="1">
    <citation type="submission" date="2019-03" db="EMBL/GenBank/DDBJ databases">
        <authorList>
            <person name="Hao L."/>
        </authorList>
    </citation>
    <scope>NUCLEOTIDE SEQUENCE</scope>
</reference>
<dbReference type="InterPro" id="IPR027417">
    <property type="entry name" value="P-loop_NTPase"/>
</dbReference>
<feature type="domain" description="KH type-2" evidence="5">
    <location>
        <begin position="197"/>
        <end position="280"/>
    </location>
</feature>
<evidence type="ECO:0000259" key="6">
    <source>
        <dbReference type="PROSITE" id="PS51713"/>
    </source>
</evidence>
<dbReference type="InterPro" id="IPR006073">
    <property type="entry name" value="GTP-bd"/>
</dbReference>
<dbReference type="SUPFAM" id="SSF52540">
    <property type="entry name" value="P-loop containing nucleoside triphosphate hydrolases"/>
    <property type="match status" value="1"/>
</dbReference>
<dbReference type="PANTHER" id="PTHR42698">
    <property type="entry name" value="GTPASE ERA"/>
    <property type="match status" value="1"/>
</dbReference>
<dbReference type="CDD" id="cd22534">
    <property type="entry name" value="KH-II_Era"/>
    <property type="match status" value="1"/>
</dbReference>
<keyword evidence="3" id="KW-0694">RNA-binding</keyword>
<keyword evidence="4" id="KW-0342">GTP-binding</keyword>
<dbReference type="CDD" id="cd04163">
    <property type="entry name" value="Era"/>
    <property type="match status" value="1"/>
</dbReference>
<dbReference type="SUPFAM" id="SSF54814">
    <property type="entry name" value="Prokaryotic type KH domain (KH-domain type II)"/>
    <property type="match status" value="1"/>
</dbReference>
<evidence type="ECO:0000256" key="1">
    <source>
        <dbReference type="ARBA" id="ARBA00007921"/>
    </source>
</evidence>
<comment type="similarity">
    <text evidence="1">Belongs to the TRAFAC class TrmE-Era-EngA-EngB-Septin-like GTPase superfamily. Era GTPase family.</text>
</comment>
<evidence type="ECO:0000256" key="3">
    <source>
        <dbReference type="ARBA" id="ARBA00022884"/>
    </source>
</evidence>
<dbReference type="Pfam" id="PF07650">
    <property type="entry name" value="KH_2"/>
    <property type="match status" value="1"/>
</dbReference>
<dbReference type="NCBIfam" id="TIGR00231">
    <property type="entry name" value="small_GTP"/>
    <property type="match status" value="1"/>
</dbReference>
<dbReference type="Pfam" id="PF01926">
    <property type="entry name" value="MMR_HSR1"/>
    <property type="match status" value="1"/>
</dbReference>
<sequence>MEHAFTIRSGFVAIVGRPNVGKSTFLNRVIGSKISITASRPQTTRDRILGIYDTEDTQIIFLDTPGIHEAGKTLNQYMVDKALSTLSDADIAMVMTSPEETAEKLSRVMDHVGTSGKDAVLVLNKADLIPEAEREKRLDLLGSVGAFRGAYAVSSLTGEGIAELLAGLKSLLPEGPRFFPDDMITDASLRFLCQELIREKVFMLTGKEIPYATAVEVEKFREGEPTYISAAIHVERPSQKGIVIGAGGKMLKEIGKQARMDIQRLLGTRVFLELFVKVTKDWTKKPARLKELGYK</sequence>
<dbReference type="InterPro" id="IPR005225">
    <property type="entry name" value="Small_GTP-bd"/>
</dbReference>
<dbReference type="Gene3D" id="3.30.300.20">
    <property type="match status" value="1"/>
</dbReference>
<dbReference type="GO" id="GO:0005829">
    <property type="term" value="C:cytosol"/>
    <property type="evidence" value="ECO:0007669"/>
    <property type="project" value="TreeGrafter"/>
</dbReference>
<feature type="domain" description="Era-type G" evidence="6">
    <location>
        <begin position="8"/>
        <end position="174"/>
    </location>
</feature>
<gene>
    <name evidence="7" type="primary">era</name>
    <name evidence="7" type="ORF">SCFA_60018</name>
</gene>
<name>A0A485M4B3_9ZZZZ</name>
<dbReference type="InterPro" id="IPR030388">
    <property type="entry name" value="G_ERA_dom"/>
</dbReference>
<dbReference type="NCBIfam" id="NF000908">
    <property type="entry name" value="PRK00089.1"/>
    <property type="match status" value="1"/>
</dbReference>
<dbReference type="InterPro" id="IPR004044">
    <property type="entry name" value="KH_dom_type_2"/>
</dbReference>
<organism evidence="7">
    <name type="scientific">anaerobic digester metagenome</name>
    <dbReference type="NCBI Taxonomy" id="1263854"/>
    <lineage>
        <taxon>unclassified sequences</taxon>
        <taxon>metagenomes</taxon>
        <taxon>ecological metagenomes</taxon>
    </lineage>
</organism>
<protein>
    <submittedName>
        <fullName evidence="7">GTPase Era</fullName>
    </submittedName>
</protein>
<dbReference type="PROSITE" id="PS50823">
    <property type="entry name" value="KH_TYPE_2"/>
    <property type="match status" value="1"/>
</dbReference>
<dbReference type="GO" id="GO:0043024">
    <property type="term" value="F:ribosomal small subunit binding"/>
    <property type="evidence" value="ECO:0007669"/>
    <property type="project" value="TreeGrafter"/>
</dbReference>
<keyword evidence="2" id="KW-0547">Nucleotide-binding</keyword>
<dbReference type="InterPro" id="IPR005662">
    <property type="entry name" value="GTPase_Era-like"/>
</dbReference>
<dbReference type="InterPro" id="IPR015946">
    <property type="entry name" value="KH_dom-like_a/b"/>
</dbReference>
<accession>A0A485M4B3</accession>
<dbReference type="InterPro" id="IPR009019">
    <property type="entry name" value="KH_sf_prok-type"/>
</dbReference>
<dbReference type="GO" id="GO:0000028">
    <property type="term" value="P:ribosomal small subunit assembly"/>
    <property type="evidence" value="ECO:0007669"/>
    <property type="project" value="TreeGrafter"/>
</dbReference>
<dbReference type="FunFam" id="3.30.300.20:FF:000003">
    <property type="entry name" value="GTPase Era"/>
    <property type="match status" value="1"/>
</dbReference>
<evidence type="ECO:0000259" key="5">
    <source>
        <dbReference type="PROSITE" id="PS50823"/>
    </source>
</evidence>
<dbReference type="NCBIfam" id="TIGR00436">
    <property type="entry name" value="era"/>
    <property type="match status" value="1"/>
</dbReference>
<evidence type="ECO:0000256" key="2">
    <source>
        <dbReference type="ARBA" id="ARBA00022741"/>
    </source>
</evidence>
<proteinExistence type="inferred from homology"/>
<dbReference type="PROSITE" id="PS51713">
    <property type="entry name" value="G_ERA"/>
    <property type="match status" value="1"/>
</dbReference>
<dbReference type="Gene3D" id="3.40.50.300">
    <property type="entry name" value="P-loop containing nucleotide triphosphate hydrolases"/>
    <property type="match status" value="1"/>
</dbReference>
<dbReference type="AlphaFoldDB" id="A0A485M4B3"/>
<dbReference type="PRINTS" id="PR00326">
    <property type="entry name" value="GTP1OBG"/>
</dbReference>
<dbReference type="PANTHER" id="PTHR42698:SF1">
    <property type="entry name" value="GTPASE ERA, MITOCHONDRIAL"/>
    <property type="match status" value="1"/>
</dbReference>
<evidence type="ECO:0000256" key="4">
    <source>
        <dbReference type="ARBA" id="ARBA00023134"/>
    </source>
</evidence>
<dbReference type="EMBL" id="CAADRM010000125">
    <property type="protein sequence ID" value="VFU16999.1"/>
    <property type="molecule type" value="Genomic_DNA"/>
</dbReference>
<dbReference type="GO" id="GO:0019843">
    <property type="term" value="F:rRNA binding"/>
    <property type="evidence" value="ECO:0007669"/>
    <property type="project" value="TreeGrafter"/>
</dbReference>
<dbReference type="HAMAP" id="MF_00367">
    <property type="entry name" value="GTPase_Era"/>
    <property type="match status" value="1"/>
</dbReference>